<keyword evidence="1" id="KW-1133">Transmembrane helix</keyword>
<dbReference type="EMBL" id="BAABDF010000001">
    <property type="protein sequence ID" value="GAA3853988.1"/>
    <property type="molecule type" value="Genomic_DNA"/>
</dbReference>
<keyword evidence="3" id="KW-1185">Reference proteome</keyword>
<comment type="caution">
    <text evidence="2">The sequence shown here is derived from an EMBL/GenBank/DDBJ whole genome shotgun (WGS) entry which is preliminary data.</text>
</comment>
<protein>
    <submittedName>
        <fullName evidence="2">Uncharacterized protein</fullName>
    </submittedName>
</protein>
<evidence type="ECO:0000256" key="1">
    <source>
        <dbReference type="SAM" id="Phobius"/>
    </source>
</evidence>
<reference evidence="3" key="1">
    <citation type="journal article" date="2019" name="Int. J. Syst. Evol. Microbiol.">
        <title>The Global Catalogue of Microorganisms (GCM) 10K type strain sequencing project: providing services to taxonomists for standard genome sequencing and annotation.</title>
        <authorList>
            <consortium name="The Broad Institute Genomics Platform"/>
            <consortium name="The Broad Institute Genome Sequencing Center for Infectious Disease"/>
            <person name="Wu L."/>
            <person name="Ma J."/>
        </authorList>
    </citation>
    <scope>NUCLEOTIDE SEQUENCE [LARGE SCALE GENOMIC DNA]</scope>
    <source>
        <strain evidence="3">JCM 17190</strain>
    </source>
</reference>
<feature type="transmembrane region" description="Helical" evidence="1">
    <location>
        <begin position="64"/>
        <end position="87"/>
    </location>
</feature>
<proteinExistence type="predicted"/>
<evidence type="ECO:0000313" key="3">
    <source>
        <dbReference type="Proteomes" id="UP001399917"/>
    </source>
</evidence>
<sequence>MAVCCGVSILIPERSWYSGNFMPKLIRLYITQVIFGFAIAAVFVGALLYWNVANLWHLVSNDPAGILAVGVLWFANGIVFSGVQFAIAIMRMAGRDEDGSGGKREPIALTLKPVPIPVETKRGR</sequence>
<name>A0ABP7JTV2_9RHOB</name>
<keyword evidence="1" id="KW-0472">Membrane</keyword>
<accession>A0ABP7JTV2</accession>
<organism evidence="2 3">
    <name type="scientific">Celeribacter arenosi</name>
    <dbReference type="NCBI Taxonomy" id="792649"/>
    <lineage>
        <taxon>Bacteria</taxon>
        <taxon>Pseudomonadati</taxon>
        <taxon>Pseudomonadota</taxon>
        <taxon>Alphaproteobacteria</taxon>
        <taxon>Rhodobacterales</taxon>
        <taxon>Roseobacteraceae</taxon>
        <taxon>Celeribacter</taxon>
    </lineage>
</organism>
<dbReference type="Proteomes" id="UP001399917">
    <property type="component" value="Unassembled WGS sequence"/>
</dbReference>
<feature type="transmembrane region" description="Helical" evidence="1">
    <location>
        <begin position="28"/>
        <end position="52"/>
    </location>
</feature>
<gene>
    <name evidence="2" type="ORF">GCM10022404_01700</name>
</gene>
<evidence type="ECO:0000313" key="2">
    <source>
        <dbReference type="EMBL" id="GAA3853988.1"/>
    </source>
</evidence>
<keyword evidence="1" id="KW-0812">Transmembrane</keyword>